<dbReference type="PATRIC" id="fig|1629550.3.peg.2974"/>
<dbReference type="RefSeq" id="WP_046824349.1">
    <property type="nucleotide sequence ID" value="NZ_JBCLWQ010000002.1"/>
</dbReference>
<evidence type="ECO:0000313" key="2">
    <source>
        <dbReference type="Proteomes" id="UP000034407"/>
    </source>
</evidence>
<gene>
    <name evidence="1" type="ORF">VN21_17225</name>
</gene>
<proteinExistence type="predicted"/>
<reference evidence="1 2" key="1">
    <citation type="submission" date="2015-04" db="EMBL/GenBank/DDBJ databases">
        <title>Microcin producing Clostridium sp. JC272T.</title>
        <authorList>
            <person name="Jyothsna T."/>
            <person name="Sasikala C."/>
            <person name="Ramana C."/>
        </authorList>
    </citation>
    <scope>NUCLEOTIDE SEQUENCE [LARGE SCALE GENOMIC DNA]</scope>
    <source>
        <strain evidence="1 2">JC272</strain>
    </source>
</reference>
<accession>A0A0M3DCN4</accession>
<comment type="caution">
    <text evidence="1">The sequence shown here is derived from an EMBL/GenBank/DDBJ whole genome shotgun (WGS) entry which is preliminary data.</text>
</comment>
<name>A0A0M3DCN4_9FIRM</name>
<protein>
    <submittedName>
        <fullName evidence="1">Uncharacterized protein</fullName>
    </submittedName>
</protein>
<dbReference type="Proteomes" id="UP000034407">
    <property type="component" value="Unassembled WGS sequence"/>
</dbReference>
<dbReference type="EMBL" id="LBBT01000358">
    <property type="protein sequence ID" value="KKX99890.1"/>
    <property type="molecule type" value="Genomic_DNA"/>
</dbReference>
<evidence type="ECO:0000313" key="1">
    <source>
        <dbReference type="EMBL" id="KKX99890.1"/>
    </source>
</evidence>
<keyword evidence="2" id="KW-1185">Reference proteome</keyword>
<sequence>MGLWCKSNKKCGFKKPNKCKKYYYNCNNSSCGNNNNSNITPCSGKKPVSSTNHYKTYTCLDGKDYFVVNENFYDNYYEKCNHYYITDCNHITDHYYEYNVYHYDTKDTHDEKYVCKDVDKIDPNNNCVEKNNGCLEKENCDCHCGCNCDYCKKHRENSSC</sequence>
<dbReference type="AlphaFoldDB" id="A0A0M3DCN4"/>
<organism evidence="1 2">
    <name type="scientific">Paraclostridium benzoelyticum</name>
    <dbReference type="NCBI Taxonomy" id="1629550"/>
    <lineage>
        <taxon>Bacteria</taxon>
        <taxon>Bacillati</taxon>
        <taxon>Bacillota</taxon>
        <taxon>Clostridia</taxon>
        <taxon>Peptostreptococcales</taxon>
        <taxon>Peptostreptococcaceae</taxon>
        <taxon>Paraclostridium</taxon>
    </lineage>
</organism>